<organism evidence="2 3">
    <name type="scientific">Jeotgalibacillus malaysiensis</name>
    <dbReference type="NCBI Taxonomy" id="1508404"/>
    <lineage>
        <taxon>Bacteria</taxon>
        <taxon>Bacillati</taxon>
        <taxon>Bacillota</taxon>
        <taxon>Bacilli</taxon>
        <taxon>Bacillales</taxon>
        <taxon>Caryophanaceae</taxon>
        <taxon>Jeotgalibacillus</taxon>
    </lineage>
</organism>
<dbReference type="Proteomes" id="UP000031449">
    <property type="component" value="Plasmid unnamed"/>
</dbReference>
<dbReference type="Gene3D" id="1.20.120.1870">
    <property type="entry name" value="Fic/DOC protein, Fido domain"/>
    <property type="match status" value="1"/>
</dbReference>
<dbReference type="EMBL" id="CP009417">
    <property type="protein sequence ID" value="AJD93028.1"/>
    <property type="molecule type" value="Genomic_DNA"/>
</dbReference>
<dbReference type="GO" id="GO:0016301">
    <property type="term" value="F:kinase activity"/>
    <property type="evidence" value="ECO:0007669"/>
    <property type="project" value="InterPro"/>
</dbReference>
<keyword evidence="2" id="KW-0614">Plasmid</keyword>
<evidence type="ECO:0000313" key="3">
    <source>
        <dbReference type="Proteomes" id="UP000031449"/>
    </source>
</evidence>
<dbReference type="HOGENOM" id="CLU_115697_6_0_9"/>
<proteinExistence type="predicted"/>
<dbReference type="InterPro" id="IPR003812">
    <property type="entry name" value="Fido"/>
</dbReference>
<dbReference type="PANTHER" id="PTHR39426:SF1">
    <property type="entry name" value="HOMOLOGY TO DEATH-ON-CURING PROTEIN OF PHAGE P1"/>
    <property type="match status" value="1"/>
</dbReference>
<evidence type="ECO:0000259" key="1">
    <source>
        <dbReference type="PROSITE" id="PS51459"/>
    </source>
</evidence>
<keyword evidence="3" id="KW-1185">Reference proteome</keyword>
<gene>
    <name evidence="2" type="ORF">JMA_37100</name>
</gene>
<feature type="domain" description="Fido" evidence="1">
    <location>
        <begin position="4"/>
        <end position="124"/>
    </location>
</feature>
<protein>
    <recommendedName>
        <fullName evidence="1">Fido domain-containing protein</fullName>
    </recommendedName>
</protein>
<reference evidence="2 3" key="1">
    <citation type="submission" date="2014-08" db="EMBL/GenBank/DDBJ databases">
        <title>Complete genome of a marine bacteria Jeotgalibacillus malaysiensis.</title>
        <authorList>
            <person name="Yaakop A.S."/>
            <person name="Chan K.-G."/>
            <person name="Goh K.M."/>
        </authorList>
    </citation>
    <scope>NUCLEOTIDE SEQUENCE [LARGE SCALE GENOMIC DNA]</scope>
    <source>
        <strain evidence="2 3">D5</strain>
        <plasmid evidence="3">Plasmid</plasmid>
    </source>
</reference>
<sequence>MKKLSKELAFVINQRMIADYSPGEMVGVKEMGLLESAIERPFQTMFGDPLYPNVFDKATALFESIAKNHVFFNGNKRTALGCVMYFLYINDQKCVLPADVAADLVVDFVTKKKSFADVVELLKKNSVYVGN</sequence>
<accession>A0A0B5AWR7</accession>
<dbReference type="InterPro" id="IPR053737">
    <property type="entry name" value="Type_II_TA_Toxin"/>
</dbReference>
<name>A0A0B5AWR7_9BACL</name>
<dbReference type="InterPro" id="IPR006440">
    <property type="entry name" value="Doc"/>
</dbReference>
<dbReference type="Pfam" id="PF02661">
    <property type="entry name" value="Fic"/>
    <property type="match status" value="1"/>
</dbReference>
<dbReference type="OrthoDB" id="9802752at2"/>
<dbReference type="BioCyc" id="JESP1508404:G14D9-12994-MONOMER"/>
<dbReference type="NCBIfam" id="TIGR01550">
    <property type="entry name" value="DOC_P1"/>
    <property type="match status" value="1"/>
</dbReference>
<dbReference type="PANTHER" id="PTHR39426">
    <property type="entry name" value="HOMOLOGY TO DEATH-ON-CURING PROTEIN OF PHAGE P1"/>
    <property type="match status" value="1"/>
</dbReference>
<evidence type="ECO:0000313" key="2">
    <source>
        <dbReference type="EMBL" id="AJD93028.1"/>
    </source>
</evidence>
<geneLocation type="plasmid" evidence="3"/>
<dbReference type="AlphaFoldDB" id="A0A0B5AWR7"/>
<dbReference type="PROSITE" id="PS51459">
    <property type="entry name" value="FIDO"/>
    <property type="match status" value="1"/>
</dbReference>
<dbReference type="KEGG" id="jeo:JMA_37100"/>